<keyword evidence="13" id="KW-0175">Coiled coil</keyword>
<evidence type="ECO:0000256" key="1">
    <source>
        <dbReference type="ARBA" id="ARBA00004123"/>
    </source>
</evidence>
<evidence type="ECO:0000313" key="15">
    <source>
        <dbReference type="EMBL" id="KAK7746202.1"/>
    </source>
</evidence>
<dbReference type="Pfam" id="PF08287">
    <property type="entry name" value="DASH_Spc19"/>
    <property type="match status" value="1"/>
</dbReference>
<evidence type="ECO:0000256" key="14">
    <source>
        <dbReference type="SAM" id="MobiDB-lite"/>
    </source>
</evidence>
<dbReference type="GO" id="GO:0005876">
    <property type="term" value="C:spindle microtubule"/>
    <property type="evidence" value="ECO:0007669"/>
    <property type="project" value="InterPro"/>
</dbReference>
<evidence type="ECO:0000256" key="6">
    <source>
        <dbReference type="ARBA" id="ARBA00022454"/>
    </source>
</evidence>
<dbReference type="EMBL" id="JAKJXP020000099">
    <property type="protein sequence ID" value="KAK7746202.1"/>
    <property type="molecule type" value="Genomic_DNA"/>
</dbReference>
<dbReference type="InterPro" id="IPR013251">
    <property type="entry name" value="DASH_Spc19"/>
</dbReference>
<keyword evidence="6" id="KW-0158">Chromosome</keyword>
<keyword evidence="10" id="KW-0539">Nucleus</keyword>
<feature type="compositionally biased region" description="Basic residues" evidence="14">
    <location>
        <begin position="113"/>
        <end position="128"/>
    </location>
</feature>
<keyword evidence="11" id="KW-0137">Centromere</keyword>
<keyword evidence="16" id="KW-1185">Reference proteome</keyword>
<keyword evidence="8" id="KW-0995">Kinetochore</keyword>
<dbReference type="AlphaFoldDB" id="A0AAN9UG72"/>
<feature type="coiled-coil region" evidence="13">
    <location>
        <begin position="154"/>
        <end position="188"/>
    </location>
</feature>
<dbReference type="GO" id="GO:0042729">
    <property type="term" value="C:DASH complex"/>
    <property type="evidence" value="ECO:0007669"/>
    <property type="project" value="InterPro"/>
</dbReference>
<evidence type="ECO:0000313" key="16">
    <source>
        <dbReference type="Proteomes" id="UP001320420"/>
    </source>
</evidence>
<gene>
    <name evidence="15" type="primary">SPC19</name>
    <name evidence="15" type="ORF">SLS62_009418</name>
</gene>
<feature type="region of interest" description="Disordered" evidence="14">
    <location>
        <begin position="104"/>
        <end position="148"/>
    </location>
</feature>
<evidence type="ECO:0000256" key="7">
    <source>
        <dbReference type="ARBA" id="ARBA00022490"/>
    </source>
</evidence>
<comment type="similarity">
    <text evidence="4">Belongs to the DASH complex SPC19 family.</text>
</comment>
<comment type="caution">
    <text evidence="15">The sequence shown here is derived from an EMBL/GenBank/DDBJ whole genome shotgun (WGS) entry which is preliminary data.</text>
</comment>
<evidence type="ECO:0000256" key="11">
    <source>
        <dbReference type="ARBA" id="ARBA00023328"/>
    </source>
</evidence>
<sequence length="189" mass="20870">MATSTTTSAATTYGDCVTSLRNSLSFLESSVSTLGTGVADFPRLIGVLKTVRHYELIPQPSLAAAEASLRDEIGPAIGVLLDRADAHIERVGRRIEALKARSDLQQGRMQHQDHHHHHAAKPSKKSKGKAPSMMMRANDGRKSLSGEAGAKLRAQALRQRREALKYSVERLELEVLQKERELRKRLENA</sequence>
<evidence type="ECO:0000256" key="10">
    <source>
        <dbReference type="ARBA" id="ARBA00023242"/>
    </source>
</evidence>
<evidence type="ECO:0000256" key="13">
    <source>
        <dbReference type="SAM" id="Coils"/>
    </source>
</evidence>
<evidence type="ECO:0000256" key="4">
    <source>
        <dbReference type="ARBA" id="ARBA00008952"/>
    </source>
</evidence>
<evidence type="ECO:0000256" key="8">
    <source>
        <dbReference type="ARBA" id="ARBA00022838"/>
    </source>
</evidence>
<organism evidence="15 16">
    <name type="scientific">Diatrype stigma</name>
    <dbReference type="NCBI Taxonomy" id="117547"/>
    <lineage>
        <taxon>Eukaryota</taxon>
        <taxon>Fungi</taxon>
        <taxon>Dikarya</taxon>
        <taxon>Ascomycota</taxon>
        <taxon>Pezizomycotina</taxon>
        <taxon>Sordariomycetes</taxon>
        <taxon>Xylariomycetidae</taxon>
        <taxon>Xylariales</taxon>
        <taxon>Diatrypaceae</taxon>
        <taxon>Diatrype</taxon>
    </lineage>
</organism>
<evidence type="ECO:0000256" key="9">
    <source>
        <dbReference type="ARBA" id="ARBA00023212"/>
    </source>
</evidence>
<evidence type="ECO:0000256" key="12">
    <source>
        <dbReference type="ARBA" id="ARBA00032583"/>
    </source>
</evidence>
<dbReference type="GO" id="GO:0008608">
    <property type="term" value="P:attachment of spindle microtubules to kinetochore"/>
    <property type="evidence" value="ECO:0007669"/>
    <property type="project" value="InterPro"/>
</dbReference>
<reference evidence="15 16" key="1">
    <citation type="submission" date="2024-02" db="EMBL/GenBank/DDBJ databases">
        <title>De novo assembly and annotation of 12 fungi associated with fruit tree decline syndrome in Ontario, Canada.</title>
        <authorList>
            <person name="Sulman M."/>
            <person name="Ellouze W."/>
            <person name="Ilyukhin E."/>
        </authorList>
    </citation>
    <scope>NUCLEOTIDE SEQUENCE [LARGE SCALE GENOMIC DNA]</scope>
    <source>
        <strain evidence="15 16">M11/M66-122</strain>
    </source>
</reference>
<dbReference type="PANTHER" id="PTHR28262">
    <property type="entry name" value="DASH COMPLEX SUBUNIT SPC19"/>
    <property type="match status" value="1"/>
</dbReference>
<evidence type="ECO:0000256" key="3">
    <source>
        <dbReference type="ARBA" id="ARBA00004629"/>
    </source>
</evidence>
<keyword evidence="9" id="KW-0206">Cytoskeleton</keyword>
<evidence type="ECO:0000256" key="2">
    <source>
        <dbReference type="ARBA" id="ARBA00004186"/>
    </source>
</evidence>
<dbReference type="Proteomes" id="UP001320420">
    <property type="component" value="Unassembled WGS sequence"/>
</dbReference>
<comment type="subcellular location">
    <subcellularLocation>
        <location evidence="3">Chromosome</location>
        <location evidence="3">Centromere</location>
        <location evidence="3">Kinetochore</location>
    </subcellularLocation>
    <subcellularLocation>
        <location evidence="2">Cytoplasm</location>
        <location evidence="2">Cytoskeleton</location>
        <location evidence="2">Spindle</location>
    </subcellularLocation>
    <subcellularLocation>
        <location evidence="1">Nucleus</location>
    </subcellularLocation>
</comment>
<dbReference type="PANTHER" id="PTHR28262:SF1">
    <property type="entry name" value="DASH COMPLEX SUBUNIT SPC19"/>
    <property type="match status" value="1"/>
</dbReference>
<evidence type="ECO:0000256" key="5">
    <source>
        <dbReference type="ARBA" id="ARBA00016329"/>
    </source>
</evidence>
<accession>A0AAN9UG72</accession>
<proteinExistence type="inferred from homology"/>
<name>A0AAN9UG72_9PEZI</name>
<keyword evidence="7" id="KW-0963">Cytoplasm</keyword>
<protein>
    <recommendedName>
        <fullName evidence="5">DASH complex subunit SPC19</fullName>
    </recommendedName>
    <alternativeName>
        <fullName evidence="12">Outer kinetochore protein SPC19</fullName>
    </alternativeName>
</protein>